<dbReference type="FunFam" id="1.10.238.10:FF:000089">
    <property type="entry name" value="calmodulin-like protein 3"/>
    <property type="match status" value="1"/>
</dbReference>
<dbReference type="InterPro" id="IPR002048">
    <property type="entry name" value="EF_hand_dom"/>
</dbReference>
<comment type="caution">
    <text evidence="6">The sequence shown here is derived from an EMBL/GenBank/DDBJ whole genome shotgun (WGS) entry which is preliminary data.</text>
</comment>
<evidence type="ECO:0000313" key="7">
    <source>
        <dbReference type="Proteomes" id="UP001154282"/>
    </source>
</evidence>
<gene>
    <name evidence="6" type="ORF">LITE_LOCUS6832</name>
</gene>
<dbReference type="PANTHER" id="PTHR10891">
    <property type="entry name" value="EF-HAND CALCIUM-BINDING DOMAIN CONTAINING PROTEIN"/>
    <property type="match status" value="1"/>
</dbReference>
<reference evidence="6" key="1">
    <citation type="submission" date="2022-08" db="EMBL/GenBank/DDBJ databases">
        <authorList>
            <person name="Gutierrez-Valencia J."/>
        </authorList>
    </citation>
    <scope>NUCLEOTIDE SEQUENCE</scope>
</reference>
<dbReference type="Proteomes" id="UP001154282">
    <property type="component" value="Unassembled WGS sequence"/>
</dbReference>
<evidence type="ECO:0000256" key="4">
    <source>
        <dbReference type="ARBA" id="ARBA00022837"/>
    </source>
</evidence>
<sequence length="163" mass="18116">MAKNIRISVTEAEVEEMVMKVDSNGDGLIDFEEFKILCRNMAAGGKGEAEEIKIDSGGVGGDELRDAFEVFDRDRDGMITVEELGSVLSSLGLKEGKRMEACKEMIRRVDADGDGMVNFDEFRTVSILNLVSNHQGAVVNNRVWEIEWGRSWGRRGGKERGNK</sequence>
<dbReference type="Gene3D" id="1.10.238.10">
    <property type="entry name" value="EF-hand"/>
    <property type="match status" value="2"/>
</dbReference>
<keyword evidence="3" id="KW-0677">Repeat</keyword>
<feature type="domain" description="EF-hand" evidence="5">
    <location>
        <begin position="59"/>
        <end position="94"/>
    </location>
</feature>
<evidence type="ECO:0000256" key="2">
    <source>
        <dbReference type="ARBA" id="ARBA00022723"/>
    </source>
</evidence>
<feature type="domain" description="EF-hand" evidence="5">
    <location>
        <begin position="97"/>
        <end position="132"/>
    </location>
</feature>
<organism evidence="6 7">
    <name type="scientific">Linum tenue</name>
    <dbReference type="NCBI Taxonomy" id="586396"/>
    <lineage>
        <taxon>Eukaryota</taxon>
        <taxon>Viridiplantae</taxon>
        <taxon>Streptophyta</taxon>
        <taxon>Embryophyta</taxon>
        <taxon>Tracheophyta</taxon>
        <taxon>Spermatophyta</taxon>
        <taxon>Magnoliopsida</taxon>
        <taxon>eudicotyledons</taxon>
        <taxon>Gunneridae</taxon>
        <taxon>Pentapetalae</taxon>
        <taxon>rosids</taxon>
        <taxon>fabids</taxon>
        <taxon>Malpighiales</taxon>
        <taxon>Linaceae</taxon>
        <taxon>Linum</taxon>
    </lineage>
</organism>
<dbReference type="InterPro" id="IPR011992">
    <property type="entry name" value="EF-hand-dom_pair"/>
</dbReference>
<dbReference type="InterPro" id="IPR039647">
    <property type="entry name" value="EF_hand_pair_protein_CML-like"/>
</dbReference>
<dbReference type="PROSITE" id="PS00018">
    <property type="entry name" value="EF_HAND_1"/>
    <property type="match status" value="3"/>
</dbReference>
<dbReference type="EMBL" id="CAMGYJ010000003">
    <property type="protein sequence ID" value="CAI0390659.1"/>
    <property type="molecule type" value="Genomic_DNA"/>
</dbReference>
<evidence type="ECO:0000256" key="3">
    <source>
        <dbReference type="ARBA" id="ARBA00022737"/>
    </source>
</evidence>
<dbReference type="Pfam" id="PF13499">
    <property type="entry name" value="EF-hand_7"/>
    <property type="match status" value="1"/>
</dbReference>
<name>A0AAV0HZE0_9ROSI</name>
<dbReference type="CDD" id="cd00051">
    <property type="entry name" value="EFh"/>
    <property type="match status" value="2"/>
</dbReference>
<protein>
    <recommendedName>
        <fullName evidence="5">EF-hand domain-containing protein</fullName>
    </recommendedName>
</protein>
<dbReference type="AlphaFoldDB" id="A0AAV0HZE0"/>
<proteinExistence type="predicted"/>
<comment type="function">
    <text evidence="1">Potential calcium sensor.</text>
</comment>
<keyword evidence="4" id="KW-0106">Calcium</keyword>
<dbReference type="SMART" id="SM00054">
    <property type="entry name" value="EFh"/>
    <property type="match status" value="3"/>
</dbReference>
<keyword evidence="7" id="KW-1185">Reference proteome</keyword>
<dbReference type="SUPFAM" id="SSF47473">
    <property type="entry name" value="EF-hand"/>
    <property type="match status" value="1"/>
</dbReference>
<dbReference type="Pfam" id="PF00036">
    <property type="entry name" value="EF-hand_1"/>
    <property type="match status" value="1"/>
</dbReference>
<dbReference type="PROSITE" id="PS50222">
    <property type="entry name" value="EF_HAND_2"/>
    <property type="match status" value="3"/>
</dbReference>
<evidence type="ECO:0000256" key="1">
    <source>
        <dbReference type="ARBA" id="ARBA00003291"/>
    </source>
</evidence>
<dbReference type="InterPro" id="IPR018247">
    <property type="entry name" value="EF_Hand_1_Ca_BS"/>
</dbReference>
<dbReference type="GO" id="GO:0005737">
    <property type="term" value="C:cytoplasm"/>
    <property type="evidence" value="ECO:0007669"/>
    <property type="project" value="UniProtKB-ARBA"/>
</dbReference>
<keyword evidence="2" id="KW-0479">Metal-binding</keyword>
<dbReference type="GO" id="GO:0005509">
    <property type="term" value="F:calcium ion binding"/>
    <property type="evidence" value="ECO:0007669"/>
    <property type="project" value="InterPro"/>
</dbReference>
<evidence type="ECO:0000313" key="6">
    <source>
        <dbReference type="EMBL" id="CAI0390659.1"/>
    </source>
</evidence>
<feature type="domain" description="EF-hand" evidence="5">
    <location>
        <begin position="9"/>
        <end position="44"/>
    </location>
</feature>
<accession>A0AAV0HZE0</accession>
<evidence type="ECO:0000259" key="5">
    <source>
        <dbReference type="PROSITE" id="PS50222"/>
    </source>
</evidence>